<dbReference type="PROSITE" id="PS51257">
    <property type="entry name" value="PROKAR_LIPOPROTEIN"/>
    <property type="match status" value="1"/>
</dbReference>
<keyword evidence="2" id="KW-1185">Reference proteome</keyword>
<protein>
    <recommendedName>
        <fullName evidence="3">Lipocalin-like domain-containing protein</fullName>
    </recommendedName>
</protein>
<comment type="caution">
    <text evidence="1">The sequence shown here is derived from an EMBL/GenBank/DDBJ whole genome shotgun (WGS) entry which is preliminary data.</text>
</comment>
<dbReference type="EMBL" id="BAABJX010000024">
    <property type="protein sequence ID" value="GAA4831550.1"/>
    <property type="molecule type" value="Genomic_DNA"/>
</dbReference>
<proteinExistence type="predicted"/>
<dbReference type="RefSeq" id="WP_345370765.1">
    <property type="nucleotide sequence ID" value="NZ_BAABJX010000024.1"/>
</dbReference>
<evidence type="ECO:0008006" key="3">
    <source>
        <dbReference type="Google" id="ProtNLM"/>
    </source>
</evidence>
<reference evidence="2" key="1">
    <citation type="journal article" date="2019" name="Int. J. Syst. Evol. Microbiol.">
        <title>The Global Catalogue of Microorganisms (GCM) 10K type strain sequencing project: providing services to taxonomists for standard genome sequencing and annotation.</title>
        <authorList>
            <consortium name="The Broad Institute Genomics Platform"/>
            <consortium name="The Broad Institute Genome Sequencing Center for Infectious Disease"/>
            <person name="Wu L."/>
            <person name="Ma J."/>
        </authorList>
    </citation>
    <scope>NUCLEOTIDE SEQUENCE [LARGE SCALE GENOMIC DNA]</scope>
    <source>
        <strain evidence="2">JCM 18326</strain>
    </source>
</reference>
<organism evidence="1 2">
    <name type="scientific">Algivirga pacifica</name>
    <dbReference type="NCBI Taxonomy" id="1162670"/>
    <lineage>
        <taxon>Bacteria</taxon>
        <taxon>Pseudomonadati</taxon>
        <taxon>Bacteroidota</taxon>
        <taxon>Cytophagia</taxon>
        <taxon>Cytophagales</taxon>
        <taxon>Flammeovirgaceae</taxon>
        <taxon>Algivirga</taxon>
    </lineage>
</organism>
<dbReference type="Proteomes" id="UP001500298">
    <property type="component" value="Unassembled WGS sequence"/>
</dbReference>
<evidence type="ECO:0000313" key="1">
    <source>
        <dbReference type="EMBL" id="GAA4831550.1"/>
    </source>
</evidence>
<accession>A0ABP9D6N6</accession>
<name>A0ABP9D6N6_9BACT</name>
<evidence type="ECO:0000313" key="2">
    <source>
        <dbReference type="Proteomes" id="UP001500298"/>
    </source>
</evidence>
<gene>
    <name evidence="1" type="ORF">GCM10023331_16000</name>
</gene>
<sequence length="148" mass="16295">MKLTNILFVTALISFLISGCNQNEQQVMADKTQGKWVVDKIEGSTSNTGLEGTHFIFEPCDTDPSSTTDCDGLFVDKDEQEYPFIFSVVPIGNASINMELYYGEASISDGTGNSLTGAGDVLLLEEDDFVFQTYHNTGLITIYLKRIN</sequence>